<dbReference type="FunFam" id="3.30.930.10:FF:000013">
    <property type="entry name" value="Aspartate--tRNA ligase, cytoplasmic"/>
    <property type="match status" value="1"/>
</dbReference>
<evidence type="ECO:0000256" key="10">
    <source>
        <dbReference type="ARBA" id="ARBA00033155"/>
    </source>
</evidence>
<dbReference type="CDD" id="cd00776">
    <property type="entry name" value="AsxRS_core"/>
    <property type="match status" value="1"/>
</dbReference>
<dbReference type="GO" id="GO:0005524">
    <property type="term" value="F:ATP binding"/>
    <property type="evidence" value="ECO:0007669"/>
    <property type="project" value="UniProtKB-KW"/>
</dbReference>
<protein>
    <recommendedName>
        <fullName evidence="3">aspartate--tRNA ligase</fullName>
        <ecNumber evidence="3">6.1.1.12</ecNumber>
    </recommendedName>
    <alternativeName>
        <fullName evidence="10">Aspartyl-tRNA synthetase</fullName>
    </alternativeName>
</protein>
<keyword evidence="6" id="KW-0547">Nucleotide-binding</keyword>
<dbReference type="EMBL" id="JAHBMH010000044">
    <property type="protein sequence ID" value="KAK1936003.1"/>
    <property type="molecule type" value="Genomic_DNA"/>
</dbReference>
<dbReference type="Pfam" id="PF00152">
    <property type="entry name" value="tRNA-synt_2"/>
    <property type="match status" value="1"/>
</dbReference>
<dbReference type="PANTHER" id="PTHR43450">
    <property type="entry name" value="ASPARTYL-TRNA SYNTHETASE"/>
    <property type="match status" value="1"/>
</dbReference>
<keyword evidence="8" id="KW-0648">Protein biosynthesis</keyword>
<dbReference type="GO" id="GO:0003723">
    <property type="term" value="F:RNA binding"/>
    <property type="evidence" value="ECO:0007669"/>
    <property type="project" value="TreeGrafter"/>
</dbReference>
<comment type="subcellular location">
    <subcellularLocation>
        <location evidence="1">Cytoplasm</location>
    </subcellularLocation>
</comment>
<comment type="catalytic activity">
    <reaction evidence="11">
        <text>tRNA(Asp) + L-aspartate + ATP = L-aspartyl-tRNA(Asp) + AMP + diphosphate</text>
        <dbReference type="Rhea" id="RHEA:19649"/>
        <dbReference type="Rhea" id="RHEA-COMP:9660"/>
        <dbReference type="Rhea" id="RHEA-COMP:9678"/>
        <dbReference type="ChEBI" id="CHEBI:29991"/>
        <dbReference type="ChEBI" id="CHEBI:30616"/>
        <dbReference type="ChEBI" id="CHEBI:33019"/>
        <dbReference type="ChEBI" id="CHEBI:78442"/>
        <dbReference type="ChEBI" id="CHEBI:78516"/>
        <dbReference type="ChEBI" id="CHEBI:456215"/>
        <dbReference type="EC" id="6.1.1.12"/>
    </reaction>
</comment>
<dbReference type="GO" id="GO:0004815">
    <property type="term" value="F:aspartate-tRNA ligase activity"/>
    <property type="evidence" value="ECO:0007669"/>
    <property type="project" value="UniProtKB-EC"/>
</dbReference>
<comment type="similarity">
    <text evidence="2">Belongs to the class-II aminoacyl-tRNA synthetase family. Type 2 subfamily.</text>
</comment>
<dbReference type="GO" id="GO:0017101">
    <property type="term" value="C:aminoacyl-tRNA synthetase multienzyme complex"/>
    <property type="evidence" value="ECO:0007669"/>
    <property type="project" value="TreeGrafter"/>
</dbReference>
<dbReference type="InterPro" id="IPR004364">
    <property type="entry name" value="Aa-tRNA-synt_II"/>
</dbReference>
<evidence type="ECO:0000256" key="6">
    <source>
        <dbReference type="ARBA" id="ARBA00022741"/>
    </source>
</evidence>
<keyword evidence="7" id="KW-0067">ATP-binding</keyword>
<feature type="domain" description="Aminoacyl-transfer RNA synthetases class-II family profile" evidence="13">
    <location>
        <begin position="276"/>
        <end position="588"/>
    </location>
</feature>
<evidence type="ECO:0000313" key="14">
    <source>
        <dbReference type="EMBL" id="KAK1936003.1"/>
    </source>
</evidence>
<evidence type="ECO:0000256" key="3">
    <source>
        <dbReference type="ARBA" id="ARBA00012841"/>
    </source>
</evidence>
<feature type="signal peptide" evidence="12">
    <location>
        <begin position="1"/>
        <end position="20"/>
    </location>
</feature>
<evidence type="ECO:0000256" key="11">
    <source>
        <dbReference type="ARBA" id="ARBA00047904"/>
    </source>
</evidence>
<dbReference type="AlphaFoldDB" id="A0AAD9GCM3"/>
<dbReference type="PRINTS" id="PR01042">
    <property type="entry name" value="TRNASYNTHASP"/>
</dbReference>
<dbReference type="Gene3D" id="3.30.930.10">
    <property type="entry name" value="Bira Bifunctional Protein, Domain 2"/>
    <property type="match status" value="1"/>
</dbReference>
<keyword evidence="4" id="KW-0963">Cytoplasm</keyword>
<dbReference type="Pfam" id="PF01336">
    <property type="entry name" value="tRNA_anti-codon"/>
    <property type="match status" value="1"/>
</dbReference>
<dbReference type="NCBIfam" id="NF003483">
    <property type="entry name" value="PRK05159.1"/>
    <property type="match status" value="1"/>
</dbReference>
<evidence type="ECO:0000256" key="1">
    <source>
        <dbReference type="ARBA" id="ARBA00004496"/>
    </source>
</evidence>
<dbReference type="CDD" id="cd04320">
    <property type="entry name" value="AspRS_cyto_N"/>
    <property type="match status" value="1"/>
</dbReference>
<proteinExistence type="inferred from homology"/>
<evidence type="ECO:0000256" key="7">
    <source>
        <dbReference type="ARBA" id="ARBA00022840"/>
    </source>
</evidence>
<reference evidence="14" key="2">
    <citation type="submission" date="2021-05" db="EMBL/GenBank/DDBJ databases">
        <authorList>
            <person name="Pain A."/>
        </authorList>
    </citation>
    <scope>NUCLEOTIDE SEQUENCE</scope>
    <source>
        <strain evidence="14">1802A</strain>
    </source>
</reference>
<dbReference type="NCBIfam" id="TIGR00458">
    <property type="entry name" value="aspS_nondisc"/>
    <property type="match status" value="1"/>
</dbReference>
<dbReference type="InterPro" id="IPR045864">
    <property type="entry name" value="aa-tRNA-synth_II/BPL/LPL"/>
</dbReference>
<dbReference type="HAMAP" id="MF_02075">
    <property type="entry name" value="Asp_tRNA_synth_type2"/>
    <property type="match status" value="1"/>
</dbReference>
<reference evidence="14" key="1">
    <citation type="journal article" date="2014" name="Nucleic Acids Res.">
        <title>The evolutionary dynamics of variant antigen genes in Babesia reveal a history of genomic innovation underlying host-parasite interaction.</title>
        <authorList>
            <person name="Jackson A.P."/>
            <person name="Otto T.D."/>
            <person name="Darby A."/>
            <person name="Ramaprasad A."/>
            <person name="Xia D."/>
            <person name="Echaide I.E."/>
            <person name="Farber M."/>
            <person name="Gahlot S."/>
            <person name="Gamble J."/>
            <person name="Gupta D."/>
            <person name="Gupta Y."/>
            <person name="Jackson L."/>
            <person name="Malandrin L."/>
            <person name="Malas T.B."/>
            <person name="Moussa E."/>
            <person name="Nair M."/>
            <person name="Reid A.J."/>
            <person name="Sanders M."/>
            <person name="Sharma J."/>
            <person name="Tracey A."/>
            <person name="Quail M.A."/>
            <person name="Weir W."/>
            <person name="Wastling J.M."/>
            <person name="Hall N."/>
            <person name="Willadsen P."/>
            <person name="Lingelbach K."/>
            <person name="Shiels B."/>
            <person name="Tait A."/>
            <person name="Berriman M."/>
            <person name="Allred D.R."/>
            <person name="Pain A."/>
        </authorList>
    </citation>
    <scope>NUCLEOTIDE SEQUENCE</scope>
    <source>
        <strain evidence="14">1802A</strain>
    </source>
</reference>
<evidence type="ECO:0000256" key="2">
    <source>
        <dbReference type="ARBA" id="ARBA00005312"/>
    </source>
</evidence>
<dbReference type="InterPro" id="IPR004365">
    <property type="entry name" value="NA-bd_OB_tRNA"/>
</dbReference>
<dbReference type="GO" id="GO:0006422">
    <property type="term" value="P:aspartyl-tRNA aminoacylation"/>
    <property type="evidence" value="ECO:0007669"/>
    <property type="project" value="InterPro"/>
</dbReference>
<evidence type="ECO:0000256" key="4">
    <source>
        <dbReference type="ARBA" id="ARBA00022490"/>
    </source>
</evidence>
<dbReference type="Proteomes" id="UP001195914">
    <property type="component" value="Unassembled WGS sequence"/>
</dbReference>
<keyword evidence="15" id="KW-1185">Reference proteome</keyword>
<dbReference type="InterPro" id="IPR002312">
    <property type="entry name" value="Asp/Asn-tRNA-synth_IIb"/>
</dbReference>
<name>A0AAD9GCM3_BABDI</name>
<organism evidence="14 15">
    <name type="scientific">Babesia divergens</name>
    <dbReference type="NCBI Taxonomy" id="32595"/>
    <lineage>
        <taxon>Eukaryota</taxon>
        <taxon>Sar</taxon>
        <taxon>Alveolata</taxon>
        <taxon>Apicomplexa</taxon>
        <taxon>Aconoidasida</taxon>
        <taxon>Piroplasmida</taxon>
        <taxon>Babesiidae</taxon>
        <taxon>Babesia</taxon>
    </lineage>
</organism>
<dbReference type="PANTHER" id="PTHR43450:SF1">
    <property type="entry name" value="ASPARTATE--TRNA LIGASE, CYTOPLASMIC"/>
    <property type="match status" value="1"/>
</dbReference>
<evidence type="ECO:0000256" key="5">
    <source>
        <dbReference type="ARBA" id="ARBA00022598"/>
    </source>
</evidence>
<keyword evidence="5" id="KW-0436">Ligase</keyword>
<dbReference type="PROSITE" id="PS50862">
    <property type="entry name" value="AA_TRNA_LIGASE_II"/>
    <property type="match status" value="1"/>
</dbReference>
<evidence type="ECO:0000256" key="8">
    <source>
        <dbReference type="ARBA" id="ARBA00022917"/>
    </source>
</evidence>
<evidence type="ECO:0000313" key="15">
    <source>
        <dbReference type="Proteomes" id="UP001195914"/>
    </source>
</evidence>
<dbReference type="SUPFAM" id="SSF50249">
    <property type="entry name" value="Nucleic acid-binding proteins"/>
    <property type="match status" value="1"/>
</dbReference>
<keyword evidence="12" id="KW-0732">Signal</keyword>
<feature type="chain" id="PRO_5041994522" description="aspartate--tRNA ligase" evidence="12">
    <location>
        <begin position="21"/>
        <end position="588"/>
    </location>
</feature>
<keyword evidence="9" id="KW-0030">Aminoacyl-tRNA synthetase</keyword>
<dbReference type="InterPro" id="IPR004523">
    <property type="entry name" value="Asp-tRNA_synthase_2"/>
</dbReference>
<evidence type="ECO:0000256" key="12">
    <source>
        <dbReference type="SAM" id="SignalP"/>
    </source>
</evidence>
<accession>A0AAD9GCM3</accession>
<gene>
    <name evidence="14" type="ORF">X943_000876</name>
</gene>
<dbReference type="InterPro" id="IPR006195">
    <property type="entry name" value="aa-tRNA-synth_II"/>
</dbReference>
<sequence length="588" mass="67411">MGWKENSLVLILLHSVRVWALRSSYTVGNSSPAWKFQSPGFTYRRCMYNPSPRTFAMEKRMDNIDTAPTAVLNPKEDAKQQRLKAREEQERQRLLLLETTVTDLNSTAFGYISTSVTSFQKRQWVDIKDIDAFKDQLVWLRGRINDVRGKGTMCFVTLRQQNESIQCIVDSRQEMISKDMVKWATALSMESIVDVLAKVVVPEVPVASTTAKCELQVHKIFCISKANPTLPFLMRDANNTDDEEACKNPNIIKVNQDTRLDNRPLDLRATLNLAIFKIQSEICQQFRNFLLAREFIEIHSPKLLGGTSEGGCNVFKLKYFDNDACLAQSPQLYKQLAVVGDFRRVFEIGPVFRAENSNTHRHLCEFVGLDLEMELKDSYMEVVDMIDEMFKAIFSGINTKCKAEMDVFAAHQPSIQPFKWLDQTPRLRFAEAVEMLRASELGHEIPDDISSYDFSTEQEKLLGRLVKEKYMTDYYIVYEYPLNARPFYTMPMERDGMMFTHSYDFFMRGEEILSGAQRIHNPELLLQRAKDCGIDPKTISSYIDAFKLGVSPHAGCGIGLERVAMLFLGTGNIRKTSLFPRDPKRLTP</sequence>
<comment type="caution">
    <text evidence="14">The sequence shown here is derived from an EMBL/GenBank/DDBJ whole genome shotgun (WGS) entry which is preliminary data.</text>
</comment>
<dbReference type="EC" id="6.1.1.12" evidence="3"/>
<dbReference type="SUPFAM" id="SSF55681">
    <property type="entry name" value="Class II aaRS and biotin synthetases"/>
    <property type="match status" value="1"/>
</dbReference>
<dbReference type="GO" id="GO:0005829">
    <property type="term" value="C:cytosol"/>
    <property type="evidence" value="ECO:0007669"/>
    <property type="project" value="TreeGrafter"/>
</dbReference>
<dbReference type="InterPro" id="IPR012340">
    <property type="entry name" value="NA-bd_OB-fold"/>
</dbReference>
<evidence type="ECO:0000256" key="9">
    <source>
        <dbReference type="ARBA" id="ARBA00023146"/>
    </source>
</evidence>
<dbReference type="Gene3D" id="2.40.50.140">
    <property type="entry name" value="Nucleic acid-binding proteins"/>
    <property type="match status" value="1"/>
</dbReference>
<evidence type="ECO:0000259" key="13">
    <source>
        <dbReference type="PROSITE" id="PS50862"/>
    </source>
</evidence>